<reference evidence="1" key="1">
    <citation type="submission" date="2019-10" db="EMBL/GenBank/DDBJ databases">
        <title>Conservation and host-specific expression of non-tandemly repeated heterogenous ribosome RNA gene in arbuscular mycorrhizal fungi.</title>
        <authorList>
            <person name="Maeda T."/>
            <person name="Kobayashi Y."/>
            <person name="Nakagawa T."/>
            <person name="Ezawa T."/>
            <person name="Yamaguchi K."/>
            <person name="Bino T."/>
            <person name="Nishimoto Y."/>
            <person name="Shigenobu S."/>
            <person name="Kawaguchi M."/>
        </authorList>
    </citation>
    <scope>NUCLEOTIDE SEQUENCE</scope>
    <source>
        <strain evidence="1">HR1</strain>
    </source>
</reference>
<dbReference type="EMBL" id="BLAL01000278">
    <property type="protein sequence ID" value="GES99203.1"/>
    <property type="molecule type" value="Genomic_DNA"/>
</dbReference>
<comment type="caution">
    <text evidence="1">The sequence shown here is derived from an EMBL/GenBank/DDBJ whole genome shotgun (WGS) entry which is preliminary data.</text>
</comment>
<dbReference type="OrthoDB" id="2339173at2759"/>
<dbReference type="AlphaFoldDB" id="A0A8H3M205"/>
<evidence type="ECO:0000313" key="2">
    <source>
        <dbReference type="Proteomes" id="UP000615446"/>
    </source>
</evidence>
<accession>A0A8H3M205</accession>
<proteinExistence type="predicted"/>
<dbReference type="InterPro" id="IPR032675">
    <property type="entry name" value="LRR_dom_sf"/>
</dbReference>
<name>A0A8H3M205_9GLOM</name>
<dbReference type="Gene3D" id="3.80.10.10">
    <property type="entry name" value="Ribonuclease Inhibitor"/>
    <property type="match status" value="1"/>
</dbReference>
<protein>
    <recommendedName>
        <fullName evidence="3">F-box domain-containing protein</fullName>
    </recommendedName>
</protein>
<organism evidence="1 2">
    <name type="scientific">Rhizophagus clarus</name>
    <dbReference type="NCBI Taxonomy" id="94130"/>
    <lineage>
        <taxon>Eukaryota</taxon>
        <taxon>Fungi</taxon>
        <taxon>Fungi incertae sedis</taxon>
        <taxon>Mucoromycota</taxon>
        <taxon>Glomeromycotina</taxon>
        <taxon>Glomeromycetes</taxon>
        <taxon>Glomerales</taxon>
        <taxon>Glomeraceae</taxon>
        <taxon>Rhizophagus</taxon>
    </lineage>
</organism>
<evidence type="ECO:0000313" key="1">
    <source>
        <dbReference type="EMBL" id="GES99203.1"/>
    </source>
</evidence>
<sequence>MSELNKDVIYLILKELHNNNSLFPCLLVNRNWCKMAVPILWENPFRYQLKVKARKIIINIILSYLSEESRNDLKNQGIDLFTTYPQPLFNYISFWKCLNLTILESTIEVFIANTDITNITKFKTPIVGKEIINVFNKNTKFHSLYNFSSLFISGNERCFSGLEYFWCNATYYNNIIAEGLATSNTSIKRLSFDILYNTQNSGIIKLIEGQKNLKEVKFNYKSLPINNESRNRPLEEALIKCGDTIQYLRIDWKPSTKLFSYLVNLLSLEINALGHKNWKHLENVSLPLLKFLKAHYVPSEILAGLIENTKGNLIEISIHIQSTDEGRLIQAIYQNCRNLNYLKLTLFSQNIPEFENLLINCQFLNGLEIISTYDGQIDWNKLFEVLTSSTPISLFKFKFIYTKFNSYLKINLDSLSLFLDNWKDRRPMLLQIFSTGTMLNTEQKQQHLQKLKDFLQKYKTNGVIKNYEIDWLDSKTRPILYLWISLRFKDIYSIIQLLTSEIEFRRVRAIMILQCGNNNDLHIFIGQDGITCILDYIMTLPINF</sequence>
<evidence type="ECO:0008006" key="3">
    <source>
        <dbReference type="Google" id="ProtNLM"/>
    </source>
</evidence>
<gene>
    <name evidence="1" type="ORF">RCL2_002571400</name>
</gene>
<dbReference type="Proteomes" id="UP000615446">
    <property type="component" value="Unassembled WGS sequence"/>
</dbReference>